<organism evidence="2 3">
    <name type="scientific">Thalassiosira oceanica</name>
    <name type="common">Marine diatom</name>
    <dbReference type="NCBI Taxonomy" id="159749"/>
    <lineage>
        <taxon>Eukaryota</taxon>
        <taxon>Sar</taxon>
        <taxon>Stramenopiles</taxon>
        <taxon>Ochrophyta</taxon>
        <taxon>Bacillariophyta</taxon>
        <taxon>Coscinodiscophyceae</taxon>
        <taxon>Thalassiosirophycidae</taxon>
        <taxon>Thalassiosirales</taxon>
        <taxon>Thalassiosiraceae</taxon>
        <taxon>Thalassiosira</taxon>
    </lineage>
</organism>
<dbReference type="EMBL" id="AGNL01037914">
    <property type="protein sequence ID" value="EJK53366.1"/>
    <property type="molecule type" value="Genomic_DNA"/>
</dbReference>
<protein>
    <submittedName>
        <fullName evidence="2">Uncharacterized protein</fullName>
    </submittedName>
</protein>
<dbReference type="AlphaFoldDB" id="K0RWX5"/>
<proteinExistence type="predicted"/>
<evidence type="ECO:0000313" key="3">
    <source>
        <dbReference type="Proteomes" id="UP000266841"/>
    </source>
</evidence>
<sequence>SKRPKKIISRRDKASSPLSDPSTRRSTITTSWRLSQEVSRPTLTITCSMPCRPKSYITTNSEDAHGPYLLNRDYFGQKEPDCRFERQTLSLLMTCSNQLS</sequence>
<feature type="non-terminal residue" evidence="2">
    <location>
        <position position="1"/>
    </location>
</feature>
<dbReference type="Proteomes" id="UP000266841">
    <property type="component" value="Unassembled WGS sequence"/>
</dbReference>
<reference evidence="2 3" key="1">
    <citation type="journal article" date="2012" name="Genome Biol.">
        <title>Genome and low-iron response of an oceanic diatom adapted to chronic iron limitation.</title>
        <authorList>
            <person name="Lommer M."/>
            <person name="Specht M."/>
            <person name="Roy A.S."/>
            <person name="Kraemer L."/>
            <person name="Andreson R."/>
            <person name="Gutowska M.A."/>
            <person name="Wolf J."/>
            <person name="Bergner S.V."/>
            <person name="Schilhabel M.B."/>
            <person name="Klostermeier U.C."/>
            <person name="Beiko R.G."/>
            <person name="Rosenstiel P."/>
            <person name="Hippler M."/>
            <person name="Laroche J."/>
        </authorList>
    </citation>
    <scope>NUCLEOTIDE SEQUENCE [LARGE SCALE GENOMIC DNA]</scope>
    <source>
        <strain evidence="2 3">CCMP1005</strain>
    </source>
</reference>
<keyword evidence="3" id="KW-1185">Reference proteome</keyword>
<evidence type="ECO:0000313" key="2">
    <source>
        <dbReference type="EMBL" id="EJK53366.1"/>
    </source>
</evidence>
<name>K0RWX5_THAOC</name>
<evidence type="ECO:0000256" key="1">
    <source>
        <dbReference type="SAM" id="MobiDB-lite"/>
    </source>
</evidence>
<gene>
    <name evidence="2" type="ORF">THAOC_27215</name>
</gene>
<feature type="region of interest" description="Disordered" evidence="1">
    <location>
        <begin position="1"/>
        <end position="29"/>
    </location>
</feature>
<comment type="caution">
    <text evidence="2">The sequence shown here is derived from an EMBL/GenBank/DDBJ whole genome shotgun (WGS) entry which is preliminary data.</text>
</comment>
<accession>K0RWX5</accession>